<organism evidence="2 3">
    <name type="scientific">Auraticoccus monumenti</name>
    <dbReference type="NCBI Taxonomy" id="675864"/>
    <lineage>
        <taxon>Bacteria</taxon>
        <taxon>Bacillati</taxon>
        <taxon>Actinomycetota</taxon>
        <taxon>Actinomycetes</taxon>
        <taxon>Propionibacteriales</taxon>
        <taxon>Propionibacteriaceae</taxon>
        <taxon>Auraticoccus</taxon>
    </lineage>
</organism>
<keyword evidence="1" id="KW-1133">Transmembrane helix</keyword>
<keyword evidence="1" id="KW-0812">Transmembrane</keyword>
<proteinExistence type="predicted"/>
<dbReference type="AlphaFoldDB" id="A0A1G6U7Z5"/>
<accession>A0A1G6U7Z5</accession>
<dbReference type="STRING" id="675864.SAMN04489747_0817"/>
<evidence type="ECO:0000313" key="2">
    <source>
        <dbReference type="EMBL" id="SDD37419.1"/>
    </source>
</evidence>
<dbReference type="EMBL" id="LT629688">
    <property type="protein sequence ID" value="SDD37419.1"/>
    <property type="molecule type" value="Genomic_DNA"/>
</dbReference>
<feature type="transmembrane region" description="Helical" evidence="1">
    <location>
        <begin position="31"/>
        <end position="54"/>
    </location>
</feature>
<protein>
    <submittedName>
        <fullName evidence="2">Uncharacterized protein</fullName>
    </submittedName>
</protein>
<dbReference type="RefSeq" id="WP_090590886.1">
    <property type="nucleotide sequence ID" value="NZ_LT629688.1"/>
</dbReference>
<reference evidence="2 3" key="1">
    <citation type="submission" date="2016-10" db="EMBL/GenBank/DDBJ databases">
        <authorList>
            <person name="de Groot N.N."/>
        </authorList>
    </citation>
    <scope>NUCLEOTIDE SEQUENCE [LARGE SCALE GENOMIC DNA]</scope>
    <source>
        <strain evidence="2 3">MON 2.2</strain>
    </source>
</reference>
<evidence type="ECO:0000256" key="1">
    <source>
        <dbReference type="SAM" id="Phobius"/>
    </source>
</evidence>
<sequence length="64" mass="7113">MSAVRGTEGRRAGTWPGRPVWAIDRALLWKWGPWVVLLVGVVTSLVLGFAVGLARPHRQPQRAR</sequence>
<keyword evidence="1" id="KW-0472">Membrane</keyword>
<keyword evidence="3" id="KW-1185">Reference proteome</keyword>
<name>A0A1G6U7Z5_9ACTN</name>
<gene>
    <name evidence="2" type="ORF">SAMN04489747_0817</name>
</gene>
<evidence type="ECO:0000313" key="3">
    <source>
        <dbReference type="Proteomes" id="UP000198546"/>
    </source>
</evidence>
<dbReference type="Proteomes" id="UP000198546">
    <property type="component" value="Chromosome i"/>
</dbReference>